<dbReference type="STRING" id="66420.A0A194PU86"/>
<dbReference type="GO" id="GO:0005794">
    <property type="term" value="C:Golgi apparatus"/>
    <property type="evidence" value="ECO:0007669"/>
    <property type="project" value="TreeGrafter"/>
</dbReference>
<name>A0A194PU86_PAPXU</name>
<evidence type="ECO:0000256" key="3">
    <source>
        <dbReference type="ARBA" id="ARBA00022490"/>
    </source>
</evidence>
<keyword evidence="4 6" id="KW-0175">Coiled coil</keyword>
<dbReference type="Pfam" id="PF01465">
    <property type="entry name" value="GRIP"/>
    <property type="match status" value="1"/>
</dbReference>
<feature type="coiled-coil region" evidence="6">
    <location>
        <begin position="66"/>
        <end position="115"/>
    </location>
</feature>
<dbReference type="PANTHER" id="PTHR23157:SF25">
    <property type="entry name" value="GRIP AND COILED-COIL DOMAIN-CONTAINING PROTEIN 1"/>
    <property type="match status" value="1"/>
</dbReference>
<dbReference type="AlphaFoldDB" id="A0A194PU86"/>
<evidence type="ECO:0000256" key="2">
    <source>
        <dbReference type="ARBA" id="ARBA00004496"/>
    </source>
</evidence>
<protein>
    <submittedName>
        <fullName evidence="8">GRIP and coiled-coil domain-containing protein 1</fullName>
    </submittedName>
</protein>
<dbReference type="Gene3D" id="1.10.220.60">
    <property type="entry name" value="GRIP domain"/>
    <property type="match status" value="1"/>
</dbReference>
<dbReference type="InterPro" id="IPR000237">
    <property type="entry name" value="GRIP_dom"/>
</dbReference>
<evidence type="ECO:0000256" key="5">
    <source>
        <dbReference type="ARBA" id="ARBA00023136"/>
    </source>
</evidence>
<comment type="subcellular location">
    <subcellularLocation>
        <location evidence="2">Cytoplasm</location>
    </subcellularLocation>
    <subcellularLocation>
        <location evidence="1">Endomembrane system</location>
        <topology evidence="1">Peripheral membrane protein</topology>
    </subcellularLocation>
</comment>
<evidence type="ECO:0000256" key="1">
    <source>
        <dbReference type="ARBA" id="ARBA00004184"/>
    </source>
</evidence>
<dbReference type="PROSITE" id="PS50913">
    <property type="entry name" value="GRIP"/>
    <property type="match status" value="1"/>
</dbReference>
<feature type="coiled-coil region" evidence="6">
    <location>
        <begin position="598"/>
        <end position="643"/>
    </location>
</feature>
<proteinExistence type="predicted"/>
<dbReference type="PANTHER" id="PTHR23157">
    <property type="entry name" value="GRIP AND COILED-COIL DOMAIN-CONTAINING PROTEIN 1"/>
    <property type="match status" value="1"/>
</dbReference>
<organism evidence="8 9">
    <name type="scientific">Papilio xuthus</name>
    <name type="common">Asian swallowtail butterfly</name>
    <dbReference type="NCBI Taxonomy" id="66420"/>
    <lineage>
        <taxon>Eukaryota</taxon>
        <taxon>Metazoa</taxon>
        <taxon>Ecdysozoa</taxon>
        <taxon>Arthropoda</taxon>
        <taxon>Hexapoda</taxon>
        <taxon>Insecta</taxon>
        <taxon>Pterygota</taxon>
        <taxon>Neoptera</taxon>
        <taxon>Endopterygota</taxon>
        <taxon>Lepidoptera</taxon>
        <taxon>Glossata</taxon>
        <taxon>Ditrysia</taxon>
        <taxon>Papilionoidea</taxon>
        <taxon>Papilionidae</taxon>
        <taxon>Papilioninae</taxon>
        <taxon>Papilio</taxon>
    </lineage>
</organism>
<feature type="coiled-coil region" evidence="6">
    <location>
        <begin position="6"/>
        <end position="40"/>
    </location>
</feature>
<gene>
    <name evidence="8" type="ORF">RR46_05007</name>
</gene>
<dbReference type="Proteomes" id="UP000053268">
    <property type="component" value="Unassembled WGS sequence"/>
</dbReference>
<feature type="domain" description="GRIP" evidence="7">
    <location>
        <begin position="644"/>
        <end position="694"/>
    </location>
</feature>
<dbReference type="InterPro" id="IPR051952">
    <property type="entry name" value="Golgi-autophagy_related"/>
</dbReference>
<keyword evidence="3" id="KW-0963">Cytoplasm</keyword>
<evidence type="ECO:0000256" key="6">
    <source>
        <dbReference type="SAM" id="Coils"/>
    </source>
</evidence>
<feature type="coiled-coil region" evidence="6">
    <location>
        <begin position="490"/>
        <end position="549"/>
    </location>
</feature>
<dbReference type="SMART" id="SM00755">
    <property type="entry name" value="Grip"/>
    <property type="match status" value="1"/>
</dbReference>
<evidence type="ECO:0000256" key="4">
    <source>
        <dbReference type="ARBA" id="ARBA00023054"/>
    </source>
</evidence>
<keyword evidence="9" id="KW-1185">Reference proteome</keyword>
<evidence type="ECO:0000313" key="9">
    <source>
        <dbReference type="Proteomes" id="UP000053268"/>
    </source>
</evidence>
<feature type="coiled-coil region" evidence="6">
    <location>
        <begin position="433"/>
        <end position="460"/>
    </location>
</feature>
<sequence length="695" mass="80477">MESLSKQELISTITKQADQIKRYEARLRDVVAAYKGLVKEKEALEISLKALSRGDNASGQDSEDSVATLMQSLATLTAEKSRMEEAFQADKKVTREKYENMLASMREETKTLVQQHLVEVSNLKAKIAYEIQERENERADHAAMMKELHTKLTSERKTKEKLEDKVVNTTEAQASQAELEKRVRDLSSSLEASQRRLQRAECGARLLQYHNHTGDMCKEELQSNEELHTKLTSERKTKEKLEDKVVNTTEAQASQAELEKRVRDLSSSLEASQRRLQRAEARTVETPALLVRLQQKLALLEQSHSVAIREEQIKAKRAEESARKICARQEERVALLEGKLAELSQTIGEYDLRRRRDQQTIQQLKESLNGSLLDKMATRRDEIQQKSETDNEKLADSEYLQTLIDKIHILKKELIAENIKLGNPVDISTVFKVDGYDNVHDKCKEELENLKVEFDKYKTQNMKRSDDGASETDDLKTEIVVLKEKLETYKLMWEEEKQDKQDTLKLYEEKLKSEREYQKEVTSELRSRVQRLEHQTQTQRERYATLLEETDTYMRARTQRKLSTEELLKDGHGMLNEGSAPPHMLHYAHELARKDLDITQLRKDKHHLEGQYRDCQREATIEKERFKEVIRTLKEEIDRLRRIQSREGANLEYLKNVVMAYLLSHDAAGRRHMVNAIAAVLHLTPAETAAVLATL</sequence>
<keyword evidence="5" id="KW-0472">Membrane</keyword>
<dbReference type="EMBL" id="KQ459592">
    <property type="protein sequence ID" value="KPI96882.1"/>
    <property type="molecule type" value="Genomic_DNA"/>
</dbReference>
<evidence type="ECO:0000313" key="8">
    <source>
        <dbReference type="EMBL" id="KPI96882.1"/>
    </source>
</evidence>
<feature type="coiled-coil region" evidence="6">
    <location>
        <begin position="224"/>
        <end position="346"/>
    </location>
</feature>
<reference evidence="8 9" key="1">
    <citation type="journal article" date="2015" name="Nat. Commun.">
        <title>Outbred genome sequencing and CRISPR/Cas9 gene editing in butterflies.</title>
        <authorList>
            <person name="Li X."/>
            <person name="Fan D."/>
            <person name="Zhang W."/>
            <person name="Liu G."/>
            <person name="Zhang L."/>
            <person name="Zhao L."/>
            <person name="Fang X."/>
            <person name="Chen L."/>
            <person name="Dong Y."/>
            <person name="Chen Y."/>
            <person name="Ding Y."/>
            <person name="Zhao R."/>
            <person name="Feng M."/>
            <person name="Zhu Y."/>
            <person name="Feng Y."/>
            <person name="Jiang X."/>
            <person name="Zhu D."/>
            <person name="Xiang H."/>
            <person name="Feng X."/>
            <person name="Li S."/>
            <person name="Wang J."/>
            <person name="Zhang G."/>
            <person name="Kronforst M.R."/>
            <person name="Wang W."/>
        </authorList>
    </citation>
    <scope>NUCLEOTIDE SEQUENCE [LARGE SCALE GENOMIC DNA]</scope>
    <source>
        <strain evidence="8">Ya'a_city_454_Px</strain>
        <tissue evidence="8">Whole body</tissue>
    </source>
</reference>
<feature type="coiled-coil region" evidence="6">
    <location>
        <begin position="145"/>
        <end position="196"/>
    </location>
</feature>
<evidence type="ECO:0000259" key="7">
    <source>
        <dbReference type="PROSITE" id="PS50913"/>
    </source>
</evidence>
<accession>A0A194PU86</accession>